<dbReference type="AlphaFoldDB" id="A0A9P5TLY7"/>
<gene>
    <name evidence="1" type="ORF">CPB84DRAFT_1304939</name>
</gene>
<name>A0A9P5TLY7_GYMJU</name>
<proteinExistence type="predicted"/>
<dbReference type="OrthoDB" id="3009566at2759"/>
<protein>
    <submittedName>
        <fullName evidence="1">Uncharacterized protein</fullName>
    </submittedName>
</protein>
<keyword evidence="2" id="KW-1185">Reference proteome</keyword>
<comment type="caution">
    <text evidence="1">The sequence shown here is derived from an EMBL/GenBank/DDBJ whole genome shotgun (WGS) entry which is preliminary data.</text>
</comment>
<reference evidence="1" key="1">
    <citation type="submission" date="2020-11" db="EMBL/GenBank/DDBJ databases">
        <authorList>
            <consortium name="DOE Joint Genome Institute"/>
            <person name="Ahrendt S."/>
            <person name="Riley R."/>
            <person name="Andreopoulos W."/>
            <person name="LaButti K."/>
            <person name="Pangilinan J."/>
            <person name="Ruiz-duenas F.J."/>
            <person name="Barrasa J.M."/>
            <person name="Sanchez-Garcia M."/>
            <person name="Camarero S."/>
            <person name="Miyauchi S."/>
            <person name="Serrano A."/>
            <person name="Linde D."/>
            <person name="Babiker R."/>
            <person name="Drula E."/>
            <person name="Ayuso-Fernandez I."/>
            <person name="Pacheco R."/>
            <person name="Padilla G."/>
            <person name="Ferreira P."/>
            <person name="Barriuso J."/>
            <person name="Kellner H."/>
            <person name="Castanera R."/>
            <person name="Alfaro M."/>
            <person name="Ramirez L."/>
            <person name="Pisabarro A.G."/>
            <person name="Kuo A."/>
            <person name="Tritt A."/>
            <person name="Lipzen A."/>
            <person name="He G."/>
            <person name="Yan M."/>
            <person name="Ng V."/>
            <person name="Cullen D."/>
            <person name="Martin F."/>
            <person name="Rosso M.-N."/>
            <person name="Henrissat B."/>
            <person name="Hibbett D."/>
            <person name="Martinez A.T."/>
            <person name="Grigoriev I.V."/>
        </authorList>
    </citation>
    <scope>NUCLEOTIDE SEQUENCE</scope>
    <source>
        <strain evidence="1">AH 44721</strain>
    </source>
</reference>
<dbReference type="Proteomes" id="UP000724874">
    <property type="component" value="Unassembled WGS sequence"/>
</dbReference>
<accession>A0A9P5TLY7</accession>
<sequence length="103" mass="11087">MRTVDGFINCKNGTHFTASFTVDGVNYNYVGSLGNSVPPFKCFNATLEFNQPRDLTSTHLFEGRIGPEELEITLANKVKITGTLNMPISPGGSVSGSGSWSQN</sequence>
<organism evidence="1 2">
    <name type="scientific">Gymnopilus junonius</name>
    <name type="common">Spectacular rustgill mushroom</name>
    <name type="synonym">Gymnopilus spectabilis subsp. junonius</name>
    <dbReference type="NCBI Taxonomy" id="109634"/>
    <lineage>
        <taxon>Eukaryota</taxon>
        <taxon>Fungi</taxon>
        <taxon>Dikarya</taxon>
        <taxon>Basidiomycota</taxon>
        <taxon>Agaricomycotina</taxon>
        <taxon>Agaricomycetes</taxon>
        <taxon>Agaricomycetidae</taxon>
        <taxon>Agaricales</taxon>
        <taxon>Agaricineae</taxon>
        <taxon>Hymenogastraceae</taxon>
        <taxon>Gymnopilus</taxon>
    </lineage>
</organism>
<dbReference type="EMBL" id="JADNYJ010000065">
    <property type="protein sequence ID" value="KAF8894207.1"/>
    <property type="molecule type" value="Genomic_DNA"/>
</dbReference>
<evidence type="ECO:0000313" key="1">
    <source>
        <dbReference type="EMBL" id="KAF8894207.1"/>
    </source>
</evidence>
<evidence type="ECO:0000313" key="2">
    <source>
        <dbReference type="Proteomes" id="UP000724874"/>
    </source>
</evidence>